<gene>
    <name evidence="1" type="ORF">NP7_03875</name>
</gene>
<dbReference type="InterPro" id="IPR003737">
    <property type="entry name" value="GlcNAc_PI_deacetylase-related"/>
</dbReference>
<organism evidence="1 2">
    <name type="scientific">Faucicola osloensis</name>
    <name type="common">Moraxella osloensis</name>
    <dbReference type="NCBI Taxonomy" id="34062"/>
    <lineage>
        <taxon>Bacteria</taxon>
        <taxon>Pseudomonadati</taxon>
        <taxon>Pseudomonadota</taxon>
        <taxon>Gammaproteobacteria</taxon>
        <taxon>Moraxellales</taxon>
        <taxon>Moraxellaceae</taxon>
        <taxon>Faucicola</taxon>
    </lineage>
</organism>
<reference evidence="2" key="1">
    <citation type="submission" date="2017-11" db="EMBL/GenBank/DDBJ databases">
        <title>Complete genome sequence of Moraxella osloensis NP7 isolated from human skin.</title>
        <authorList>
            <person name="Lee K."/>
            <person name="Lim J.Y."/>
            <person name="Hwang I."/>
        </authorList>
    </citation>
    <scope>NUCLEOTIDE SEQUENCE [LARGE SCALE GENOMIC DNA]</scope>
    <source>
        <strain evidence="2">NP7</strain>
    </source>
</reference>
<dbReference type="InterPro" id="IPR024078">
    <property type="entry name" value="LmbE-like_dom_sf"/>
</dbReference>
<dbReference type="AlphaFoldDB" id="A0A2D2LTW0"/>
<dbReference type="Proteomes" id="UP000229340">
    <property type="component" value="Chromosome"/>
</dbReference>
<dbReference type="RefSeq" id="WP_100269771.1">
    <property type="nucleotide sequence ID" value="NZ_CP024443.1"/>
</dbReference>
<dbReference type="Gene3D" id="3.40.50.10320">
    <property type="entry name" value="LmbE-like"/>
    <property type="match status" value="1"/>
</dbReference>
<evidence type="ECO:0000313" key="2">
    <source>
        <dbReference type="Proteomes" id="UP000229340"/>
    </source>
</evidence>
<proteinExistence type="predicted"/>
<dbReference type="PANTHER" id="PTHR12993:SF11">
    <property type="entry name" value="N-ACETYLGLUCOSAMINYL-PHOSPHATIDYLINOSITOL DE-N-ACETYLASE"/>
    <property type="match status" value="1"/>
</dbReference>
<name>A0A2D2LTW0_FAUOS</name>
<dbReference type="Pfam" id="PF02585">
    <property type="entry name" value="PIG-L"/>
    <property type="match status" value="1"/>
</dbReference>
<evidence type="ECO:0000313" key="1">
    <source>
        <dbReference type="EMBL" id="ATR78468.1"/>
    </source>
</evidence>
<accession>A0A2D2LTW0</accession>
<dbReference type="STRING" id="34062.AXE82_10780"/>
<protein>
    <submittedName>
        <fullName evidence="1">LmbE-like protein</fullName>
    </submittedName>
</protein>
<sequence>MATVDSKPAQLHPIVGDRLIAGNGTSAQDWQAWQGLESLTRLDISTHFSTHRRVCIFAPHPDDEILGCGGLLQALVAQGNQVLIVSVTHGEKSHPNSPLYPTDKLAKIRALESQLALETLGSSLDLPNVSMISLNFPDGEVFGRQADFFDKLTSLIQPADILITPFAYDGHPDHEGTGQVVQRFAHEFKSRLNLTCYQVLIWAWHWAKPGDSRIPWHKACRFDLSELQTQQKSYAMRCFSSQIYADPTTATAPILSDTTLTRLSQPFEVYLHD</sequence>
<dbReference type="EMBL" id="CP024443">
    <property type="protein sequence ID" value="ATR78468.1"/>
    <property type="molecule type" value="Genomic_DNA"/>
</dbReference>
<dbReference type="GO" id="GO:0016811">
    <property type="term" value="F:hydrolase activity, acting on carbon-nitrogen (but not peptide) bonds, in linear amides"/>
    <property type="evidence" value="ECO:0007669"/>
    <property type="project" value="TreeGrafter"/>
</dbReference>
<dbReference type="SUPFAM" id="SSF102588">
    <property type="entry name" value="LmbE-like"/>
    <property type="match status" value="1"/>
</dbReference>
<dbReference type="PANTHER" id="PTHR12993">
    <property type="entry name" value="N-ACETYLGLUCOSAMINYL-PHOSPHATIDYLINOSITOL DE-N-ACETYLASE-RELATED"/>
    <property type="match status" value="1"/>
</dbReference>